<keyword evidence="5 9" id="KW-0378">Hydrolase</keyword>
<keyword evidence="4" id="KW-0964">Secreted</keyword>
<dbReference type="GO" id="GO:0004650">
    <property type="term" value="F:polygalacturonase activity"/>
    <property type="evidence" value="ECO:0007669"/>
    <property type="project" value="InterPro"/>
</dbReference>
<evidence type="ECO:0000256" key="9">
    <source>
        <dbReference type="RuleBase" id="RU361169"/>
    </source>
</evidence>
<evidence type="ECO:0000256" key="2">
    <source>
        <dbReference type="ARBA" id="ARBA00008834"/>
    </source>
</evidence>
<dbReference type="InterPro" id="IPR000743">
    <property type="entry name" value="Glyco_hydro_28"/>
</dbReference>
<dbReference type="InterPro" id="IPR011050">
    <property type="entry name" value="Pectin_lyase_fold/virulence"/>
</dbReference>
<dbReference type="Proteomes" id="UP000515151">
    <property type="component" value="Chromosome 2"/>
</dbReference>
<feature type="active site" evidence="8">
    <location>
        <position position="135"/>
    </location>
</feature>
<evidence type="ECO:0000256" key="5">
    <source>
        <dbReference type="ARBA" id="ARBA00022801"/>
    </source>
</evidence>
<evidence type="ECO:0000256" key="6">
    <source>
        <dbReference type="ARBA" id="ARBA00023295"/>
    </source>
</evidence>
<evidence type="ECO:0000256" key="1">
    <source>
        <dbReference type="ARBA" id="ARBA00004191"/>
    </source>
</evidence>
<dbReference type="PANTHER" id="PTHR31375">
    <property type="match status" value="1"/>
</dbReference>
<evidence type="ECO:0000256" key="8">
    <source>
        <dbReference type="PROSITE-ProRule" id="PRU10052"/>
    </source>
</evidence>
<evidence type="ECO:0000256" key="7">
    <source>
        <dbReference type="ARBA" id="ARBA00023316"/>
    </source>
</evidence>
<evidence type="ECO:0000256" key="4">
    <source>
        <dbReference type="ARBA" id="ARBA00022525"/>
    </source>
</evidence>
<proteinExistence type="inferred from homology"/>
<sequence length="275" mass="29507">MADQKEPSSLFSLASVDCPLNGSSKISQILGNMIAPDSPESWSRLDPSRWLSFRQVEQLHVTGFGTIDGRGEGMWNQSCRYHPHLQLTDKTFYIVALGACSGRMHFPGTNCDDCVSIGDYTSNIHISSSICGPGHGVSIGSLGRSGNVVQVEDIHVGTGYVRRVTFEDIKLDSVQNPIIINQSCCQTRGACEEKHSGVHISNVTYNDLSGTSSTNVAINFNRSRSIACTGIVLKSINLTSAKPRGRVTSSCTNAYGNVIGGVQPKPCLLVAKITA</sequence>
<keyword evidence="10" id="KW-1185">Reference proteome</keyword>
<gene>
    <name evidence="11" type="primary">LOC116196520</name>
</gene>
<protein>
    <submittedName>
        <fullName evidence="11">Probable polygalacturonase At1g80170</fullName>
    </submittedName>
</protein>
<accession>A0A6P8CLE1</accession>
<organism evidence="10 11">
    <name type="scientific">Punica granatum</name>
    <name type="common">Pomegranate</name>
    <dbReference type="NCBI Taxonomy" id="22663"/>
    <lineage>
        <taxon>Eukaryota</taxon>
        <taxon>Viridiplantae</taxon>
        <taxon>Streptophyta</taxon>
        <taxon>Embryophyta</taxon>
        <taxon>Tracheophyta</taxon>
        <taxon>Spermatophyta</taxon>
        <taxon>Magnoliopsida</taxon>
        <taxon>eudicotyledons</taxon>
        <taxon>Gunneridae</taxon>
        <taxon>Pentapetalae</taxon>
        <taxon>rosids</taxon>
        <taxon>malvids</taxon>
        <taxon>Myrtales</taxon>
        <taxon>Lythraceae</taxon>
        <taxon>Punica</taxon>
    </lineage>
</organism>
<keyword evidence="7" id="KW-0961">Cell wall biogenesis/degradation</keyword>
<dbReference type="InterPro" id="IPR012334">
    <property type="entry name" value="Pectin_lyas_fold"/>
</dbReference>
<dbReference type="Gene3D" id="2.160.20.10">
    <property type="entry name" value="Single-stranded right-handed beta-helix, Pectin lyase-like"/>
    <property type="match status" value="2"/>
</dbReference>
<dbReference type="Pfam" id="PF00295">
    <property type="entry name" value="Glyco_hydro_28"/>
    <property type="match status" value="1"/>
</dbReference>
<dbReference type="PROSITE" id="PS00502">
    <property type="entry name" value="POLYGALACTURONASE"/>
    <property type="match status" value="1"/>
</dbReference>
<dbReference type="GO" id="GO:0005975">
    <property type="term" value="P:carbohydrate metabolic process"/>
    <property type="evidence" value="ECO:0007669"/>
    <property type="project" value="InterPro"/>
</dbReference>
<evidence type="ECO:0000313" key="10">
    <source>
        <dbReference type="Proteomes" id="UP000515151"/>
    </source>
</evidence>
<evidence type="ECO:0000256" key="3">
    <source>
        <dbReference type="ARBA" id="ARBA00022512"/>
    </source>
</evidence>
<keyword evidence="3" id="KW-0134">Cell wall</keyword>
<name>A0A6P8CLE1_PUNGR</name>
<keyword evidence="6 9" id="KW-0326">Glycosidase</keyword>
<dbReference type="GO" id="GO:0071555">
    <property type="term" value="P:cell wall organization"/>
    <property type="evidence" value="ECO:0007669"/>
    <property type="project" value="UniProtKB-KW"/>
</dbReference>
<reference evidence="10" key="1">
    <citation type="journal article" date="2020" name="Plant Biotechnol. J.">
        <title>The pomegranate (Punica granatum L.) draft genome dissects genetic divergence between soft- and hard-seeded cultivars.</title>
        <authorList>
            <person name="Luo X."/>
            <person name="Li H."/>
            <person name="Wu Z."/>
            <person name="Yao W."/>
            <person name="Zhao P."/>
            <person name="Cao D."/>
            <person name="Yu H."/>
            <person name="Li K."/>
            <person name="Poudel K."/>
            <person name="Zhao D."/>
            <person name="Zhang F."/>
            <person name="Xia X."/>
            <person name="Chen L."/>
            <person name="Wang Q."/>
            <person name="Jing D."/>
            <person name="Cao S."/>
        </authorList>
    </citation>
    <scope>NUCLEOTIDE SEQUENCE [LARGE SCALE GENOMIC DNA]</scope>
    <source>
        <strain evidence="10">cv. Tunisia</strain>
    </source>
</reference>
<dbReference type="RefSeq" id="XP_031382131.1">
    <property type="nucleotide sequence ID" value="XM_031526271.1"/>
</dbReference>
<dbReference type="GeneID" id="116196520"/>
<comment type="similarity">
    <text evidence="2 9">Belongs to the glycosyl hydrolase 28 family.</text>
</comment>
<reference evidence="11" key="2">
    <citation type="submission" date="2025-08" db="UniProtKB">
        <authorList>
            <consortium name="RefSeq"/>
        </authorList>
    </citation>
    <scope>IDENTIFICATION</scope>
    <source>
        <tissue evidence="11">Leaf</tissue>
    </source>
</reference>
<dbReference type="OrthoDB" id="187139at2759"/>
<dbReference type="AlphaFoldDB" id="A0A6P8CLE1"/>
<dbReference type="SUPFAM" id="SSF51126">
    <property type="entry name" value="Pectin lyase-like"/>
    <property type="match status" value="1"/>
</dbReference>
<evidence type="ECO:0000313" key="11">
    <source>
        <dbReference type="RefSeq" id="XP_031382131.1"/>
    </source>
</evidence>
<comment type="subcellular location">
    <subcellularLocation>
        <location evidence="1">Secreted</location>
        <location evidence="1">Cell wall</location>
    </subcellularLocation>
</comment>